<dbReference type="STRING" id="153721.MYP_1250"/>
<dbReference type="AlphaFoldDB" id="A0A098LC54"/>
<dbReference type="EMBL" id="BBLT01000002">
    <property type="protein sequence ID" value="GAL84022.1"/>
    <property type="molecule type" value="Genomic_DNA"/>
</dbReference>
<dbReference type="Pfam" id="PF08889">
    <property type="entry name" value="WbqC"/>
    <property type="match status" value="1"/>
</dbReference>
<dbReference type="InterPro" id="IPR014985">
    <property type="entry name" value="WbqC"/>
</dbReference>
<dbReference type="eggNOG" id="COG0224">
    <property type="taxonomic scope" value="Bacteria"/>
</dbReference>
<gene>
    <name evidence="1" type="ORF">MYP_1250</name>
</gene>
<reference evidence="1 2" key="1">
    <citation type="submission" date="2014-09" db="EMBL/GenBank/DDBJ databases">
        <title>Sporocytophaga myxococcoides PG-01 genome sequencing.</title>
        <authorList>
            <person name="Liu L."/>
            <person name="Gao P.J."/>
            <person name="Chen G.J."/>
            <person name="Wang L.S."/>
        </authorList>
    </citation>
    <scope>NUCLEOTIDE SEQUENCE [LARGE SCALE GENOMIC DNA]</scope>
    <source>
        <strain evidence="1 2">PG-01</strain>
    </source>
</reference>
<name>A0A098LC54_9BACT</name>
<dbReference type="Proteomes" id="UP000030185">
    <property type="component" value="Unassembled WGS sequence"/>
</dbReference>
<protein>
    <recommendedName>
        <fullName evidence="3">WbqC-like family protein</fullName>
    </recommendedName>
</protein>
<sequence length="239" mass="28175">MLSGKNLENEMKKTVVILQSNYIPWKGYFDLINSADEFVFYDDVQYTTGDWRNRNKIKTEDGTKWLTIPVGDNIKRTVKEVRFENNDWKSKHFQILKKYYSKAPFYEISLPLINSLYFNEIGTLSEYNQFAIKEISNWLGIKTTFNDSSIYAPEGDKISRLIDILLKTKATEFLCGPAVKNYLKQELIQEQGISMRYFDYYGYREYNQLFPPFIHEVSILDLICNEGKHSIEFLKSYTS</sequence>
<proteinExistence type="predicted"/>
<evidence type="ECO:0008006" key="3">
    <source>
        <dbReference type="Google" id="ProtNLM"/>
    </source>
</evidence>
<keyword evidence="2" id="KW-1185">Reference proteome</keyword>
<organism evidence="1 2">
    <name type="scientific">Sporocytophaga myxococcoides</name>
    <dbReference type="NCBI Taxonomy" id="153721"/>
    <lineage>
        <taxon>Bacteria</taxon>
        <taxon>Pseudomonadati</taxon>
        <taxon>Bacteroidota</taxon>
        <taxon>Cytophagia</taxon>
        <taxon>Cytophagales</taxon>
        <taxon>Cytophagaceae</taxon>
        <taxon>Sporocytophaga</taxon>
    </lineage>
</organism>
<dbReference type="OrthoDB" id="3611744at2"/>
<evidence type="ECO:0000313" key="2">
    <source>
        <dbReference type="Proteomes" id="UP000030185"/>
    </source>
</evidence>
<evidence type="ECO:0000313" key="1">
    <source>
        <dbReference type="EMBL" id="GAL84022.1"/>
    </source>
</evidence>
<accession>A0A098LC54</accession>
<comment type="caution">
    <text evidence="1">The sequence shown here is derived from an EMBL/GenBank/DDBJ whole genome shotgun (WGS) entry which is preliminary data.</text>
</comment>